<feature type="region of interest" description="Disordered" evidence="7">
    <location>
        <begin position="450"/>
        <end position="481"/>
    </location>
</feature>
<feature type="compositionally biased region" description="Basic and acidic residues" evidence="7">
    <location>
        <begin position="453"/>
        <end position="462"/>
    </location>
</feature>
<feature type="compositionally biased region" description="Basic and acidic residues" evidence="7">
    <location>
        <begin position="657"/>
        <end position="666"/>
    </location>
</feature>
<keyword evidence="8" id="KW-1185">Reference proteome</keyword>
<dbReference type="GO" id="GO:0006364">
    <property type="term" value="P:rRNA processing"/>
    <property type="evidence" value="ECO:0007669"/>
    <property type="project" value="UniProtKB-KW"/>
</dbReference>
<comment type="similarity">
    <text evidence="6">Belongs to the MPP10 family.</text>
</comment>
<evidence type="ECO:0000256" key="1">
    <source>
        <dbReference type="ARBA" id="ARBA00004604"/>
    </source>
</evidence>
<evidence type="ECO:0000313" key="8">
    <source>
        <dbReference type="Proteomes" id="UP000887572"/>
    </source>
</evidence>
<dbReference type="InterPro" id="IPR012173">
    <property type="entry name" value="Mpp10"/>
</dbReference>
<dbReference type="GO" id="GO:0034457">
    <property type="term" value="C:Mpp10 complex"/>
    <property type="evidence" value="ECO:0007669"/>
    <property type="project" value="InterPro"/>
</dbReference>
<protein>
    <submittedName>
        <fullName evidence="9">U3 small nucleolar ribonucleoprotein protein MPP10</fullName>
    </submittedName>
</protein>
<dbReference type="AlphaFoldDB" id="A0A914HPH0"/>
<proteinExistence type="inferred from homology"/>
<dbReference type="PANTHER" id="PTHR17039">
    <property type="entry name" value="U3 SMALL NUCLEOLAR RIBONUCLEOPROTEIN PROTEIN MPP10"/>
    <property type="match status" value="1"/>
</dbReference>
<dbReference type="Pfam" id="PF04006">
    <property type="entry name" value="Mpp10"/>
    <property type="match status" value="2"/>
</dbReference>
<feature type="compositionally biased region" description="Polar residues" evidence="7">
    <location>
        <begin position="21"/>
        <end position="36"/>
    </location>
</feature>
<reference evidence="9" key="1">
    <citation type="submission" date="2022-11" db="UniProtKB">
        <authorList>
            <consortium name="WormBaseParasite"/>
        </authorList>
    </citation>
    <scope>IDENTIFICATION</scope>
</reference>
<evidence type="ECO:0000256" key="6">
    <source>
        <dbReference type="ARBA" id="ARBA00029455"/>
    </source>
</evidence>
<keyword evidence="4" id="KW-0539">Nucleus</keyword>
<evidence type="ECO:0000256" key="3">
    <source>
        <dbReference type="ARBA" id="ARBA00022552"/>
    </source>
</evidence>
<evidence type="ECO:0000256" key="7">
    <source>
        <dbReference type="SAM" id="MobiDB-lite"/>
    </source>
</evidence>
<dbReference type="WBParaSite" id="Gr19_v10_g250.t1">
    <property type="protein sequence ID" value="Gr19_v10_g250.t1"/>
    <property type="gene ID" value="Gr19_v10_g250"/>
</dbReference>
<dbReference type="PANTHER" id="PTHR17039:SF0">
    <property type="entry name" value="U3 SMALL NUCLEOLAR RIBONUCLEOPROTEIN PROTEIN MPP10"/>
    <property type="match status" value="1"/>
</dbReference>
<feature type="compositionally biased region" description="Basic residues" evidence="7">
    <location>
        <begin position="725"/>
        <end position="737"/>
    </location>
</feature>
<feature type="compositionally biased region" description="Basic and acidic residues" evidence="7">
    <location>
        <begin position="162"/>
        <end position="173"/>
    </location>
</feature>
<feature type="region of interest" description="Disordered" evidence="7">
    <location>
        <begin position="645"/>
        <end position="737"/>
    </location>
</feature>
<keyword evidence="3" id="KW-0698">rRNA processing</keyword>
<evidence type="ECO:0000256" key="4">
    <source>
        <dbReference type="ARBA" id="ARBA00023242"/>
    </source>
</evidence>
<keyword evidence="2" id="KW-0690">Ribosome biogenesis</keyword>
<dbReference type="GO" id="GO:0032040">
    <property type="term" value="C:small-subunit processome"/>
    <property type="evidence" value="ECO:0007669"/>
    <property type="project" value="TreeGrafter"/>
</dbReference>
<evidence type="ECO:0000313" key="9">
    <source>
        <dbReference type="WBParaSite" id="Gr19_v10_g250.t1"/>
    </source>
</evidence>
<feature type="compositionally biased region" description="Basic residues" evidence="7">
    <location>
        <begin position="667"/>
        <end position="678"/>
    </location>
</feature>
<feature type="compositionally biased region" description="Basic and acidic residues" evidence="7">
    <location>
        <begin position="695"/>
        <end position="710"/>
    </location>
</feature>
<dbReference type="GO" id="GO:0005732">
    <property type="term" value="C:sno(s)RNA-containing ribonucleoprotein complex"/>
    <property type="evidence" value="ECO:0007669"/>
    <property type="project" value="InterPro"/>
</dbReference>
<feature type="compositionally biased region" description="Acidic residues" evidence="7">
    <location>
        <begin position="293"/>
        <end position="421"/>
    </location>
</feature>
<feature type="compositionally biased region" description="Basic and acidic residues" evidence="7">
    <location>
        <begin position="81"/>
        <end position="92"/>
    </location>
</feature>
<feature type="compositionally biased region" description="Acidic residues" evidence="7">
    <location>
        <begin position="213"/>
        <end position="240"/>
    </location>
</feature>
<accession>A0A914HPH0</accession>
<keyword evidence="5" id="KW-0687">Ribonucleoprotein</keyword>
<name>A0A914HPH0_GLORO</name>
<organism evidence="8 9">
    <name type="scientific">Globodera rostochiensis</name>
    <name type="common">Golden nematode worm</name>
    <name type="synonym">Heterodera rostochiensis</name>
    <dbReference type="NCBI Taxonomy" id="31243"/>
    <lineage>
        <taxon>Eukaryota</taxon>
        <taxon>Metazoa</taxon>
        <taxon>Ecdysozoa</taxon>
        <taxon>Nematoda</taxon>
        <taxon>Chromadorea</taxon>
        <taxon>Rhabditida</taxon>
        <taxon>Tylenchina</taxon>
        <taxon>Tylenchomorpha</taxon>
        <taxon>Tylenchoidea</taxon>
        <taxon>Heteroderidae</taxon>
        <taxon>Heteroderinae</taxon>
        <taxon>Globodera</taxon>
    </lineage>
</organism>
<dbReference type="Proteomes" id="UP000887572">
    <property type="component" value="Unplaced"/>
</dbReference>
<feature type="compositionally biased region" description="Basic and acidic residues" evidence="7">
    <location>
        <begin position="191"/>
        <end position="203"/>
    </location>
</feature>
<comment type="subcellular location">
    <subcellularLocation>
        <location evidence="1">Nucleus</location>
        <location evidence="1">Nucleolus</location>
    </subcellularLocation>
</comment>
<feature type="compositionally biased region" description="Polar residues" evidence="7">
    <location>
        <begin position="96"/>
        <end position="105"/>
    </location>
</feature>
<feature type="region of interest" description="Disordered" evidence="7">
    <location>
        <begin position="1"/>
        <end position="438"/>
    </location>
</feature>
<feature type="compositionally biased region" description="Basic and acidic residues" evidence="7">
    <location>
        <begin position="10"/>
        <end position="20"/>
    </location>
</feature>
<evidence type="ECO:0000256" key="5">
    <source>
        <dbReference type="ARBA" id="ARBA00023274"/>
    </source>
</evidence>
<evidence type="ECO:0000256" key="2">
    <source>
        <dbReference type="ARBA" id="ARBA00022517"/>
    </source>
</evidence>
<sequence>MAPKRNKQSKAKDRSPKSTDLDTANKNIEGQDNAKTPATARRSRRLQGAEVEFTENVLEEIEREKRSSRSRSRSATPSTDRPSKSKTFDGLKKTSAGPSNSQPNCLATHCPSDGLAADCINRRRSSPQRLRVDFDDSEANESFGISDKSLGGKAKKFSPRNVVEKRRSKDGKSPKMLSVEADDDDHQNGGGDKKQNGGDKMQKDVVVGVDGVEAVEEGEDQLFSEDEQIGQEEEESEAEHEEGNAFQTKTKQMHNIGAEEEEERGELNWTTDDMETNDEMAVGCSAERREEGEVGDDDDGHDEGEEVEEDDGHDEGEEVEEDDGHDEGEEVEEDDGHDEGEEVEEDDGHDEGEEVEEDDGHDEGEEVEEDDGHDEEDDGHDEGEEVEEDDGHDEGEEVEEDDGHDEGEEGGPCSYEEDVEDAGTVQERRKKLPKSSLDDKFFNLAEMNAFLEAEDKKEEEKDRKRKSRNLGQIENADEMDQLISSYEEANLRPRDWALSGEAIAEGRAKDALLEQFVEVDYRATAPPTINEEKTAQLEAIISKRIKDGKVRKSLAEVYGDKFATKINEGEQLGGDAKPKLDPTVEGIKHDLDKLFLKLDALSHFQFRPQPIREDVKIVNNMPSLHMEEVGPQAAVGPEVNLLAPEEVKRRVKSAPKATDERTETDRKRQRRQKKKKQRILASIGAMNGGEVGGEASERVTKRKKDGEGTEKKKKRKLLGRDGKEKKRKRTKSKLADE</sequence>